<proteinExistence type="predicted"/>
<keyword evidence="2" id="KW-1185">Reference proteome</keyword>
<organism evidence="1 2">
    <name type="scientific">Lindgomyces ingoldianus</name>
    <dbReference type="NCBI Taxonomy" id="673940"/>
    <lineage>
        <taxon>Eukaryota</taxon>
        <taxon>Fungi</taxon>
        <taxon>Dikarya</taxon>
        <taxon>Ascomycota</taxon>
        <taxon>Pezizomycotina</taxon>
        <taxon>Dothideomycetes</taxon>
        <taxon>Pleosporomycetidae</taxon>
        <taxon>Pleosporales</taxon>
        <taxon>Lindgomycetaceae</taxon>
        <taxon>Lindgomyces</taxon>
    </lineage>
</organism>
<evidence type="ECO:0000313" key="2">
    <source>
        <dbReference type="Proteomes" id="UP000799755"/>
    </source>
</evidence>
<name>A0ACB6REC2_9PLEO</name>
<reference evidence="1" key="1">
    <citation type="journal article" date="2020" name="Stud. Mycol.">
        <title>101 Dothideomycetes genomes: a test case for predicting lifestyles and emergence of pathogens.</title>
        <authorList>
            <person name="Haridas S."/>
            <person name="Albert R."/>
            <person name="Binder M."/>
            <person name="Bloem J."/>
            <person name="Labutti K."/>
            <person name="Salamov A."/>
            <person name="Andreopoulos B."/>
            <person name="Baker S."/>
            <person name="Barry K."/>
            <person name="Bills G."/>
            <person name="Bluhm B."/>
            <person name="Cannon C."/>
            <person name="Castanera R."/>
            <person name="Culley D."/>
            <person name="Daum C."/>
            <person name="Ezra D."/>
            <person name="Gonzalez J."/>
            <person name="Henrissat B."/>
            <person name="Kuo A."/>
            <person name="Liang C."/>
            <person name="Lipzen A."/>
            <person name="Lutzoni F."/>
            <person name="Magnuson J."/>
            <person name="Mondo S."/>
            <person name="Nolan M."/>
            <person name="Ohm R."/>
            <person name="Pangilinan J."/>
            <person name="Park H.-J."/>
            <person name="Ramirez L."/>
            <person name="Alfaro M."/>
            <person name="Sun H."/>
            <person name="Tritt A."/>
            <person name="Yoshinaga Y."/>
            <person name="Zwiers L.-H."/>
            <person name="Turgeon B."/>
            <person name="Goodwin S."/>
            <person name="Spatafora J."/>
            <person name="Crous P."/>
            <person name="Grigoriev I."/>
        </authorList>
    </citation>
    <scope>NUCLEOTIDE SEQUENCE</scope>
    <source>
        <strain evidence="1">ATCC 200398</strain>
    </source>
</reference>
<dbReference type="EMBL" id="MU003492">
    <property type="protein sequence ID" value="KAF2477467.1"/>
    <property type="molecule type" value="Genomic_DNA"/>
</dbReference>
<accession>A0ACB6REC2</accession>
<dbReference type="Proteomes" id="UP000799755">
    <property type="component" value="Unassembled WGS sequence"/>
</dbReference>
<evidence type="ECO:0000313" key="1">
    <source>
        <dbReference type="EMBL" id="KAF2477467.1"/>
    </source>
</evidence>
<comment type="caution">
    <text evidence="1">The sequence shown here is derived from an EMBL/GenBank/DDBJ whole genome shotgun (WGS) entry which is preliminary data.</text>
</comment>
<sequence length="57" mass="6680">MLRVREAAFRHLTRFPSPLDYVFWFPYVVLSTRIFATTIYTLEEDSSASIDSTHRAP</sequence>
<protein>
    <submittedName>
        <fullName evidence="1">Uncharacterized protein</fullName>
    </submittedName>
</protein>
<gene>
    <name evidence="1" type="ORF">BDR25DRAFT_1090</name>
</gene>